<evidence type="ECO:0000313" key="2">
    <source>
        <dbReference type="Proteomes" id="UP000018721"/>
    </source>
</evidence>
<dbReference type="InterPro" id="IPR052050">
    <property type="entry name" value="SecEffector_AnkRepeat"/>
</dbReference>
<dbReference type="EMBL" id="ANIZ01002976">
    <property type="protein sequence ID" value="ETI37019.1"/>
    <property type="molecule type" value="Genomic_DNA"/>
</dbReference>
<dbReference type="InterPro" id="IPR036770">
    <property type="entry name" value="Ankyrin_rpt-contain_sf"/>
</dbReference>
<dbReference type="AlphaFoldDB" id="V9ED09"/>
<evidence type="ECO:0000313" key="1">
    <source>
        <dbReference type="EMBL" id="ETI37019.1"/>
    </source>
</evidence>
<dbReference type="HOGENOM" id="CLU_149651_0_0_1"/>
<protein>
    <recommendedName>
        <fullName evidence="3">Ankyrin repeat protein</fullName>
    </recommendedName>
</protein>
<keyword evidence="2" id="KW-1185">Reference proteome</keyword>
<evidence type="ECO:0008006" key="3">
    <source>
        <dbReference type="Google" id="ProtNLM"/>
    </source>
</evidence>
<accession>V9ED09</accession>
<organism evidence="1 2">
    <name type="scientific">Phytophthora nicotianae P1569</name>
    <dbReference type="NCBI Taxonomy" id="1317065"/>
    <lineage>
        <taxon>Eukaryota</taxon>
        <taxon>Sar</taxon>
        <taxon>Stramenopiles</taxon>
        <taxon>Oomycota</taxon>
        <taxon>Peronosporomycetes</taxon>
        <taxon>Peronosporales</taxon>
        <taxon>Peronosporaceae</taxon>
        <taxon>Phytophthora</taxon>
    </lineage>
</organism>
<dbReference type="PANTHER" id="PTHR46586">
    <property type="entry name" value="ANKYRIN REPEAT-CONTAINING PROTEIN"/>
    <property type="match status" value="1"/>
</dbReference>
<dbReference type="Proteomes" id="UP000018721">
    <property type="component" value="Unassembled WGS sequence"/>
</dbReference>
<reference evidence="1 2" key="1">
    <citation type="submission" date="2013-11" db="EMBL/GenBank/DDBJ databases">
        <title>The Genome Sequence of Phytophthora parasitica P1569.</title>
        <authorList>
            <consortium name="The Broad Institute Genomics Platform"/>
            <person name="Russ C."/>
            <person name="Tyler B."/>
            <person name="Panabieres F."/>
            <person name="Shan W."/>
            <person name="Tripathy S."/>
            <person name="Grunwald N."/>
            <person name="Machado M."/>
            <person name="Johnson C.S."/>
            <person name="Arredondo F."/>
            <person name="Hong C."/>
            <person name="Coffey M."/>
            <person name="Young S.K."/>
            <person name="Zeng Q."/>
            <person name="Gargeya S."/>
            <person name="Fitzgerald M."/>
            <person name="Abouelleil A."/>
            <person name="Alvarado L."/>
            <person name="Chapman S.B."/>
            <person name="Gainer-Dewar J."/>
            <person name="Goldberg J."/>
            <person name="Griggs A."/>
            <person name="Gujja S."/>
            <person name="Hansen M."/>
            <person name="Howarth C."/>
            <person name="Imamovic A."/>
            <person name="Ireland A."/>
            <person name="Larimer J."/>
            <person name="McCowan C."/>
            <person name="Murphy C."/>
            <person name="Pearson M."/>
            <person name="Poon T.W."/>
            <person name="Priest M."/>
            <person name="Roberts A."/>
            <person name="Saif S."/>
            <person name="Shea T."/>
            <person name="Sykes S."/>
            <person name="Wortman J."/>
            <person name="Nusbaum C."/>
            <person name="Birren B."/>
        </authorList>
    </citation>
    <scope>NUCLEOTIDE SEQUENCE [LARGE SCALE GENOMIC DNA]</scope>
    <source>
        <strain evidence="1 2">P1569</strain>
    </source>
</reference>
<name>V9ED09_PHYNI</name>
<gene>
    <name evidence="1" type="ORF">F443_16973</name>
</gene>
<proteinExistence type="predicted"/>
<comment type="caution">
    <text evidence="1">The sequence shown here is derived from an EMBL/GenBank/DDBJ whole genome shotgun (WGS) entry which is preliminary data.</text>
</comment>
<sequence length="86" mass="9919">MGEAAEIGHPKVVQWLFTNRNEGCTPSAISYAAGFNHFEVVLFLHSQCHTDCMEEAALLTEENDYPEMRTWILEHYPALRDIVMEY</sequence>
<dbReference type="PANTHER" id="PTHR46586:SF3">
    <property type="entry name" value="ANKYRIN REPEAT-CONTAINING PROTEIN"/>
    <property type="match status" value="1"/>
</dbReference>
<dbReference type="Gene3D" id="1.25.40.20">
    <property type="entry name" value="Ankyrin repeat-containing domain"/>
    <property type="match status" value="1"/>
</dbReference>